<dbReference type="Proteomes" id="UP000005223">
    <property type="component" value="Chromosome"/>
</dbReference>
<keyword evidence="4" id="KW-0396">Initiation factor</keyword>
<dbReference type="InParanoid" id="O27787"/>
<dbReference type="EMBL" id="AE000666">
    <property type="protein sequence ID" value="AAB86225.1"/>
    <property type="molecule type" value="Genomic_DNA"/>
</dbReference>
<organism evidence="8 9">
    <name type="scientific">Methanothermobacter thermautotrophicus (strain ATCC 29096 / DSM 1053 / JCM 10044 / NBRC 100330 / Delta H)</name>
    <name type="common">Methanobacterium thermoautotrophicum</name>
    <dbReference type="NCBI Taxonomy" id="187420"/>
    <lineage>
        <taxon>Archaea</taxon>
        <taxon>Methanobacteriati</taxon>
        <taxon>Methanobacteriota</taxon>
        <taxon>Methanomada group</taxon>
        <taxon>Methanobacteria</taxon>
        <taxon>Methanobacteriales</taxon>
        <taxon>Methanobacteriaceae</taxon>
        <taxon>Methanothermobacter</taxon>
    </lineage>
</organism>
<dbReference type="PIR" id="G69101">
    <property type="entry name" value="G69101"/>
</dbReference>
<dbReference type="Gene3D" id="3.90.550.10">
    <property type="entry name" value="Spore Coat Polysaccharide Biosynthesis Protein SpsA, Chain A"/>
    <property type="match status" value="1"/>
</dbReference>
<dbReference type="Gene3D" id="2.160.10.10">
    <property type="entry name" value="Hexapeptide repeat proteins"/>
    <property type="match status" value="1"/>
</dbReference>
<dbReference type="EnsemblBacteria" id="AAB86225">
    <property type="protein sequence ID" value="AAB86225"/>
    <property type="gene ID" value="MTH_1759"/>
</dbReference>
<reference evidence="8 9" key="1">
    <citation type="journal article" date="1997" name="J. Bacteriol.">
        <title>Complete genome sequence of Methanobacterium thermoautotrophicum deltaH: functional analysis and comparative genomics.</title>
        <authorList>
            <person name="Smith D.R."/>
            <person name="Doucette-Stamm L.A."/>
            <person name="Deloughery C."/>
            <person name="Lee H.-M."/>
            <person name="Dubois J."/>
            <person name="Aldredge T."/>
            <person name="Bashirzadeh R."/>
            <person name="Blakely D."/>
            <person name="Cook R."/>
            <person name="Gilbert K."/>
            <person name="Harrison D."/>
            <person name="Hoang L."/>
            <person name="Keagle P."/>
            <person name="Lumm W."/>
            <person name="Pothier B."/>
            <person name="Qiu D."/>
            <person name="Spadafora R."/>
            <person name="Vicare R."/>
            <person name="Wang Y."/>
            <person name="Wierzbowski J."/>
            <person name="Gibson R."/>
            <person name="Jiwani N."/>
            <person name="Caruso A."/>
            <person name="Bush D."/>
            <person name="Safer H."/>
            <person name="Patwell D."/>
            <person name="Prabhakar S."/>
            <person name="McDougall S."/>
            <person name="Shimer G."/>
            <person name="Goyal A."/>
            <person name="Pietrovski S."/>
            <person name="Church G.M."/>
            <person name="Daniels C.J."/>
            <person name="Mao J.-i."/>
            <person name="Rice P."/>
            <person name="Nolling J."/>
            <person name="Reeve J.N."/>
        </authorList>
    </citation>
    <scope>NUCLEOTIDE SEQUENCE [LARGE SCALE GENOMIC DNA]</scope>
    <source>
        <strain evidence="9">ATCC 29096 / DSM 1053 / JCM 10044 / NBRC 100330 / Delta H</strain>
    </source>
</reference>
<evidence type="ECO:0000259" key="6">
    <source>
        <dbReference type="Pfam" id="PF00483"/>
    </source>
</evidence>
<dbReference type="Pfam" id="PF25084">
    <property type="entry name" value="LbH_EIF2B"/>
    <property type="match status" value="1"/>
</dbReference>
<evidence type="ECO:0000313" key="8">
    <source>
        <dbReference type="EMBL" id="AAB86225.1"/>
    </source>
</evidence>
<dbReference type="SUPFAM" id="SSF51161">
    <property type="entry name" value="Trimeric LpxA-like enzymes"/>
    <property type="match status" value="1"/>
</dbReference>
<keyword evidence="3" id="KW-0963">Cytoplasm</keyword>
<evidence type="ECO:0000256" key="2">
    <source>
        <dbReference type="ARBA" id="ARBA00013414"/>
    </source>
</evidence>
<dbReference type="HOGENOM" id="CLU_029499_0_2_2"/>
<dbReference type="PaxDb" id="187420-MTH_1759"/>
<evidence type="ECO:0000256" key="4">
    <source>
        <dbReference type="ARBA" id="ARBA00022540"/>
    </source>
</evidence>
<gene>
    <name evidence="8" type="ordered locus">MTH_1759</name>
</gene>
<evidence type="ECO:0000259" key="7">
    <source>
        <dbReference type="Pfam" id="PF25084"/>
    </source>
</evidence>
<dbReference type="InterPro" id="IPR011004">
    <property type="entry name" value="Trimer_LpxA-like_sf"/>
</dbReference>
<protein>
    <recommendedName>
        <fullName evidence="2">Bifunctional protein GlmU</fullName>
    </recommendedName>
</protein>
<proteinExistence type="predicted"/>
<sequence length="385" mass="41942">MFMTSVVVMAGGKGTRIRPLTFSRPKPLVPVANRPILDYIIHRVLDSGYSKVVMTLGYLKDQIRSHVLAEYPEIDFRFSVEKKPLGTAGGVKAAASEINETFIVLSGDVIFDLDLREMVKFHRKKNALVTVALTPVEDPSHYGIAVLDDDGKIKRFHEKPRPEEVFSKIANAGIYVMEPEVIEHIPQGSSDFSADIFPVLIERDAGMYGFLFDGYWNDAGKPNTFLRANHDVLNGTVTPEPDGEIAEEVPGRFGKIWIGRDVVIGDRVRIVGPAVLGDGSRVDDGAYIGKNTVIGSRVNVGENSFIRGSVILDGCVIGRGSQLLNCVVDEDCEIGAGCAIDRCAIIGRGAFIGPSTVIRSHCSVSNRLRILSGSLVDSDYPLVPE</sequence>
<keyword evidence="9" id="KW-1185">Reference proteome</keyword>
<dbReference type="InterPro" id="IPR005835">
    <property type="entry name" value="NTP_transferase_dom"/>
</dbReference>
<name>O27787_METTH</name>
<evidence type="ECO:0000256" key="5">
    <source>
        <dbReference type="ARBA" id="ARBA00022917"/>
    </source>
</evidence>
<dbReference type="AlphaFoldDB" id="O27787"/>
<dbReference type="InterPro" id="IPR056764">
    <property type="entry name" value="LbH_EIF2B3/5"/>
</dbReference>
<accession>O27787</accession>
<evidence type="ECO:0000313" key="9">
    <source>
        <dbReference type="Proteomes" id="UP000005223"/>
    </source>
</evidence>
<dbReference type="SUPFAM" id="SSF53448">
    <property type="entry name" value="Nucleotide-diphospho-sugar transferases"/>
    <property type="match status" value="1"/>
</dbReference>
<feature type="domain" description="Nucleotidyl transferase" evidence="6">
    <location>
        <begin position="6"/>
        <end position="233"/>
    </location>
</feature>
<dbReference type="PANTHER" id="PTHR22572">
    <property type="entry name" value="SUGAR-1-PHOSPHATE GUANYL TRANSFERASE"/>
    <property type="match status" value="1"/>
</dbReference>
<dbReference type="InterPro" id="IPR050486">
    <property type="entry name" value="Mannose-1P_guanyltransferase"/>
</dbReference>
<dbReference type="STRING" id="187420.MTH_1759"/>
<comment type="subcellular location">
    <subcellularLocation>
        <location evidence="1">Cytoplasm</location>
        <location evidence="1">Cytosol</location>
    </subcellularLocation>
</comment>
<dbReference type="KEGG" id="mth:MTH_1759"/>
<keyword evidence="5" id="KW-0648">Protein biosynthesis</keyword>
<evidence type="ECO:0000256" key="3">
    <source>
        <dbReference type="ARBA" id="ARBA00022490"/>
    </source>
</evidence>
<evidence type="ECO:0000256" key="1">
    <source>
        <dbReference type="ARBA" id="ARBA00004514"/>
    </source>
</evidence>
<feature type="domain" description="EIF2B subunit epsilon/gamma LbH" evidence="7">
    <location>
        <begin position="282"/>
        <end position="370"/>
    </location>
</feature>
<dbReference type="Pfam" id="PF00483">
    <property type="entry name" value="NTP_transferase"/>
    <property type="match status" value="1"/>
</dbReference>
<dbReference type="CDD" id="cd04181">
    <property type="entry name" value="NTP_transferase"/>
    <property type="match status" value="1"/>
</dbReference>
<dbReference type="InterPro" id="IPR029044">
    <property type="entry name" value="Nucleotide-diphossugar_trans"/>
</dbReference>